<evidence type="ECO:0000313" key="1">
    <source>
        <dbReference type="EMBL" id="MFC4620646.1"/>
    </source>
</evidence>
<dbReference type="PROSITE" id="PS51318">
    <property type="entry name" value="TAT"/>
    <property type="match status" value="1"/>
</dbReference>
<dbReference type="Proteomes" id="UP001595967">
    <property type="component" value="Unassembled WGS sequence"/>
</dbReference>
<reference evidence="2" key="1">
    <citation type="journal article" date="2019" name="Int. J. Syst. Evol. Microbiol.">
        <title>The Global Catalogue of Microorganisms (GCM) 10K type strain sequencing project: providing services to taxonomists for standard genome sequencing and annotation.</title>
        <authorList>
            <consortium name="The Broad Institute Genomics Platform"/>
            <consortium name="The Broad Institute Genome Sequencing Center for Infectious Disease"/>
            <person name="Wu L."/>
            <person name="Ma J."/>
        </authorList>
    </citation>
    <scope>NUCLEOTIDE SEQUENCE [LARGE SCALE GENOMIC DNA]</scope>
    <source>
        <strain evidence="2">JCM 11650</strain>
    </source>
</reference>
<accession>A0ABV9GTY1</accession>
<dbReference type="RefSeq" id="WP_377722929.1">
    <property type="nucleotide sequence ID" value="NZ_JBHSEW010000001.1"/>
</dbReference>
<sequence>MQNHLFSSLPGTARRRMLQALAAGGLTALVAGCGVPIVRRPAPTTPMPPLRRAAAEHIYQHNRSRIYPGMLPPMLYAIGVLEVSLTAKGQVQRLNWMRAPTHAPEVMREIERTVRAAAPFPVPAGSRGALRFTEVWLWDKSGRFQLDTLTEGQRSE</sequence>
<evidence type="ECO:0000313" key="2">
    <source>
        <dbReference type="Proteomes" id="UP001595967"/>
    </source>
</evidence>
<evidence type="ECO:0008006" key="3">
    <source>
        <dbReference type="Google" id="ProtNLM"/>
    </source>
</evidence>
<gene>
    <name evidence="1" type="ORF">ACFO3A_00245</name>
</gene>
<comment type="caution">
    <text evidence="1">The sequence shown here is derived from an EMBL/GenBank/DDBJ whole genome shotgun (WGS) entry which is preliminary data.</text>
</comment>
<name>A0ABV9GTY1_9BURK</name>
<proteinExistence type="predicted"/>
<protein>
    <recommendedName>
        <fullName evidence="3">TonB C-terminal domain-containing protein</fullName>
    </recommendedName>
</protein>
<dbReference type="InterPro" id="IPR006311">
    <property type="entry name" value="TAT_signal"/>
</dbReference>
<dbReference type="EMBL" id="JBHSEW010000001">
    <property type="protein sequence ID" value="MFC4620646.1"/>
    <property type="molecule type" value="Genomic_DNA"/>
</dbReference>
<organism evidence="1 2">
    <name type="scientific">Comamonas nitrativorans</name>
    <dbReference type="NCBI Taxonomy" id="108437"/>
    <lineage>
        <taxon>Bacteria</taxon>
        <taxon>Pseudomonadati</taxon>
        <taxon>Pseudomonadota</taxon>
        <taxon>Betaproteobacteria</taxon>
        <taxon>Burkholderiales</taxon>
        <taxon>Comamonadaceae</taxon>
        <taxon>Comamonas</taxon>
    </lineage>
</organism>
<keyword evidence="2" id="KW-1185">Reference proteome</keyword>